<proteinExistence type="inferred from homology"/>
<keyword evidence="2" id="KW-0805">Transcription regulation</keyword>
<dbReference type="Pfam" id="PF03466">
    <property type="entry name" value="LysR_substrate"/>
    <property type="match status" value="1"/>
</dbReference>
<dbReference type="InterPro" id="IPR005119">
    <property type="entry name" value="LysR_subst-bd"/>
</dbReference>
<accession>A0A1I4BAV0</accession>
<dbReference type="Gene3D" id="1.10.10.10">
    <property type="entry name" value="Winged helix-like DNA-binding domain superfamily/Winged helix DNA-binding domain"/>
    <property type="match status" value="1"/>
</dbReference>
<comment type="similarity">
    <text evidence="1">Belongs to the LysR transcriptional regulatory family.</text>
</comment>
<organism evidence="6 7">
    <name type="scientific">Methylocapsa palsarum</name>
    <dbReference type="NCBI Taxonomy" id="1612308"/>
    <lineage>
        <taxon>Bacteria</taxon>
        <taxon>Pseudomonadati</taxon>
        <taxon>Pseudomonadota</taxon>
        <taxon>Alphaproteobacteria</taxon>
        <taxon>Hyphomicrobiales</taxon>
        <taxon>Beijerinckiaceae</taxon>
        <taxon>Methylocapsa</taxon>
    </lineage>
</organism>
<keyword evidence="7" id="KW-1185">Reference proteome</keyword>
<dbReference type="OrthoDB" id="9786526at2"/>
<dbReference type="GO" id="GO:0043565">
    <property type="term" value="F:sequence-specific DNA binding"/>
    <property type="evidence" value="ECO:0007669"/>
    <property type="project" value="TreeGrafter"/>
</dbReference>
<dbReference type="InterPro" id="IPR036390">
    <property type="entry name" value="WH_DNA-bd_sf"/>
</dbReference>
<gene>
    <name evidence="6" type="ORF">SAMN05444581_1141</name>
</gene>
<dbReference type="PANTHER" id="PTHR30537:SF5">
    <property type="entry name" value="HTH-TYPE TRANSCRIPTIONAL ACTIVATOR TTDR-RELATED"/>
    <property type="match status" value="1"/>
</dbReference>
<evidence type="ECO:0000313" key="7">
    <source>
        <dbReference type="Proteomes" id="UP000198755"/>
    </source>
</evidence>
<dbReference type="Pfam" id="PF00126">
    <property type="entry name" value="HTH_1"/>
    <property type="match status" value="1"/>
</dbReference>
<dbReference type="Proteomes" id="UP000198755">
    <property type="component" value="Unassembled WGS sequence"/>
</dbReference>
<dbReference type="FunFam" id="1.10.10.10:FF:000001">
    <property type="entry name" value="LysR family transcriptional regulator"/>
    <property type="match status" value="1"/>
</dbReference>
<evidence type="ECO:0000313" key="6">
    <source>
        <dbReference type="EMBL" id="SFK65653.1"/>
    </source>
</evidence>
<keyword evidence="3 6" id="KW-0238">DNA-binding</keyword>
<dbReference type="InterPro" id="IPR000847">
    <property type="entry name" value="LysR_HTH_N"/>
</dbReference>
<dbReference type="AlphaFoldDB" id="A0A1I4BAV0"/>
<evidence type="ECO:0000256" key="1">
    <source>
        <dbReference type="ARBA" id="ARBA00009437"/>
    </source>
</evidence>
<evidence type="ECO:0000256" key="3">
    <source>
        <dbReference type="ARBA" id="ARBA00023125"/>
    </source>
</evidence>
<dbReference type="Gene3D" id="3.40.190.290">
    <property type="match status" value="1"/>
</dbReference>
<protein>
    <submittedName>
        <fullName evidence="6">DNA-binding transcriptional regulator, LysR family</fullName>
    </submittedName>
</protein>
<dbReference type="InterPro" id="IPR058163">
    <property type="entry name" value="LysR-type_TF_proteobact-type"/>
</dbReference>
<evidence type="ECO:0000256" key="4">
    <source>
        <dbReference type="ARBA" id="ARBA00023163"/>
    </source>
</evidence>
<dbReference type="SUPFAM" id="SSF53850">
    <property type="entry name" value="Periplasmic binding protein-like II"/>
    <property type="match status" value="1"/>
</dbReference>
<dbReference type="InterPro" id="IPR036388">
    <property type="entry name" value="WH-like_DNA-bd_sf"/>
</dbReference>
<dbReference type="PROSITE" id="PS50931">
    <property type="entry name" value="HTH_LYSR"/>
    <property type="match status" value="1"/>
</dbReference>
<dbReference type="STRING" id="1612308.SAMN05444581_1141"/>
<dbReference type="GO" id="GO:0003700">
    <property type="term" value="F:DNA-binding transcription factor activity"/>
    <property type="evidence" value="ECO:0007669"/>
    <property type="project" value="InterPro"/>
</dbReference>
<dbReference type="EMBL" id="FOSN01000014">
    <property type="protein sequence ID" value="SFK65653.1"/>
    <property type="molecule type" value="Genomic_DNA"/>
</dbReference>
<evidence type="ECO:0000259" key="5">
    <source>
        <dbReference type="PROSITE" id="PS50931"/>
    </source>
</evidence>
<keyword evidence="4" id="KW-0804">Transcription</keyword>
<evidence type="ECO:0000256" key="2">
    <source>
        <dbReference type="ARBA" id="ARBA00023015"/>
    </source>
</evidence>
<dbReference type="SUPFAM" id="SSF46785">
    <property type="entry name" value="Winged helix' DNA-binding domain"/>
    <property type="match status" value="1"/>
</dbReference>
<reference evidence="6 7" key="1">
    <citation type="submission" date="2016-10" db="EMBL/GenBank/DDBJ databases">
        <authorList>
            <person name="de Groot N.N."/>
        </authorList>
    </citation>
    <scope>NUCLEOTIDE SEQUENCE [LARGE SCALE GENOMIC DNA]</scope>
    <source>
        <strain evidence="6 7">NE2</strain>
    </source>
</reference>
<dbReference type="GO" id="GO:0006351">
    <property type="term" value="P:DNA-templated transcription"/>
    <property type="evidence" value="ECO:0007669"/>
    <property type="project" value="TreeGrafter"/>
</dbReference>
<sequence length="302" mass="32351">MDRLESMATLLTAVETGSLSAASRKLGVPLATVSRKVSDLEAHLSARLVTRTSRRLELTEAGRAYVVACKRILDEIREAERAASGEYSTPKGDLTIAAPIVMGRLLVLPVTMEFLKAYPDINVRLVLADRVVNLLEEHVDLAIRVGELPDSSVTAKRIGAIRRVVCGAPAYFAKKGTPQTPGDLRSHACITFEGLYASDAWPFQTGKTITGFPVCSRLTINTAEAAIDAAIAAMGVTRVLSYQVAAAIKAGRLTTILRGFEPAPAPVSLIYAAPSPLPLKSRAFLDFAAPRLKAWLGDLAEL</sequence>
<name>A0A1I4BAV0_9HYPH</name>
<dbReference type="RefSeq" id="WP_091684820.1">
    <property type="nucleotide sequence ID" value="NZ_FOSN01000014.1"/>
</dbReference>
<dbReference type="PANTHER" id="PTHR30537">
    <property type="entry name" value="HTH-TYPE TRANSCRIPTIONAL REGULATOR"/>
    <property type="match status" value="1"/>
</dbReference>
<feature type="domain" description="HTH lysR-type" evidence="5">
    <location>
        <begin position="1"/>
        <end position="59"/>
    </location>
</feature>
<dbReference type="CDD" id="cd08471">
    <property type="entry name" value="PBP2_CrgA_like_2"/>
    <property type="match status" value="1"/>
</dbReference>